<proteinExistence type="predicted"/>
<sequence length="355" mass="39214">MKSRKIEEKRTSTRTSRGHGGVRILSKRLMTALLNVRSNARTIALLATVVCALLLMSGVDERVMHPYEARPHSYSRSVIRECHPDPTHGMGHTFEARVRGVNVSFAAWTRNQTNERDVVALRTHEAVRIMGKLKRAGTLLDVGANIGKVTFPTLAMAQTHTVIAVEPVGVNLDQLCMTANLNGWLGHAGFLLLKAAMSDRAGSIEIFVPEGREDNSALNEAAAVANVGKAEHGEVVDVVVGDTVLREGGFKPDLIKIDTQGHELHVLRGLKKYLSQAKAREVLVMAESDPKLMHISGVDPKEIYQLMVVELGYKAYCRPTVDVEDEQFVVKGTPLSRREYPPGGCRDIFYFKSRR</sequence>
<dbReference type="InterPro" id="IPR006342">
    <property type="entry name" value="FkbM_mtfrase"/>
</dbReference>
<keyword evidence="4" id="KW-1185">Reference proteome</keyword>
<feature type="compositionally biased region" description="Basic and acidic residues" evidence="1">
    <location>
        <begin position="1"/>
        <end position="11"/>
    </location>
</feature>
<dbReference type="InterPro" id="IPR052514">
    <property type="entry name" value="SAM-dependent_MTase"/>
</dbReference>
<evidence type="ECO:0000313" key="3">
    <source>
        <dbReference type="EMBL" id="PXF45197.1"/>
    </source>
</evidence>
<keyword evidence="3" id="KW-0808">Transferase</keyword>
<evidence type="ECO:0000313" key="4">
    <source>
        <dbReference type="Proteomes" id="UP000247409"/>
    </source>
</evidence>
<keyword evidence="3" id="KW-0489">Methyltransferase</keyword>
<feature type="domain" description="Methyltransferase FkbM" evidence="2">
    <location>
        <begin position="141"/>
        <end position="314"/>
    </location>
</feature>
<dbReference type="AlphaFoldDB" id="A0A2V3ITZ0"/>
<dbReference type="NCBIfam" id="TIGR01444">
    <property type="entry name" value="fkbM_fam"/>
    <property type="match status" value="1"/>
</dbReference>
<dbReference type="PANTHER" id="PTHR34203">
    <property type="entry name" value="METHYLTRANSFERASE, FKBM FAMILY PROTEIN"/>
    <property type="match status" value="1"/>
</dbReference>
<dbReference type="OrthoDB" id="408714at2759"/>
<organism evidence="3 4">
    <name type="scientific">Gracilariopsis chorda</name>
    <dbReference type="NCBI Taxonomy" id="448386"/>
    <lineage>
        <taxon>Eukaryota</taxon>
        <taxon>Rhodophyta</taxon>
        <taxon>Florideophyceae</taxon>
        <taxon>Rhodymeniophycidae</taxon>
        <taxon>Gracilariales</taxon>
        <taxon>Gracilariaceae</taxon>
        <taxon>Gracilariopsis</taxon>
    </lineage>
</organism>
<dbReference type="SUPFAM" id="SSF53335">
    <property type="entry name" value="S-adenosyl-L-methionine-dependent methyltransferases"/>
    <property type="match status" value="1"/>
</dbReference>
<dbReference type="GO" id="GO:0032259">
    <property type="term" value="P:methylation"/>
    <property type="evidence" value="ECO:0007669"/>
    <property type="project" value="UniProtKB-KW"/>
</dbReference>
<dbReference type="Gene3D" id="3.40.50.150">
    <property type="entry name" value="Vaccinia Virus protein VP39"/>
    <property type="match status" value="1"/>
</dbReference>
<dbReference type="Proteomes" id="UP000247409">
    <property type="component" value="Unassembled WGS sequence"/>
</dbReference>
<dbReference type="GO" id="GO:0008168">
    <property type="term" value="F:methyltransferase activity"/>
    <property type="evidence" value="ECO:0007669"/>
    <property type="project" value="UniProtKB-KW"/>
</dbReference>
<feature type="region of interest" description="Disordered" evidence="1">
    <location>
        <begin position="1"/>
        <end position="20"/>
    </location>
</feature>
<reference evidence="3 4" key="1">
    <citation type="journal article" date="2018" name="Mol. Biol. Evol.">
        <title>Analysis of the draft genome of the red seaweed Gracilariopsis chorda provides insights into genome size evolution in Rhodophyta.</title>
        <authorList>
            <person name="Lee J."/>
            <person name="Yang E.C."/>
            <person name="Graf L."/>
            <person name="Yang J.H."/>
            <person name="Qiu H."/>
            <person name="Zel Zion U."/>
            <person name="Chan C.X."/>
            <person name="Stephens T.G."/>
            <person name="Weber A.P.M."/>
            <person name="Boo G.H."/>
            <person name="Boo S.M."/>
            <person name="Kim K.M."/>
            <person name="Shin Y."/>
            <person name="Jung M."/>
            <person name="Lee S.J."/>
            <person name="Yim H.S."/>
            <person name="Lee J.H."/>
            <person name="Bhattacharya D."/>
            <person name="Yoon H.S."/>
        </authorList>
    </citation>
    <scope>NUCLEOTIDE SEQUENCE [LARGE SCALE GENOMIC DNA]</scope>
    <source>
        <strain evidence="3 4">SKKU-2015</strain>
        <tissue evidence="3">Whole body</tissue>
    </source>
</reference>
<protein>
    <submittedName>
        <fullName evidence="3">Hexuronic acid methyltransferase AglP</fullName>
    </submittedName>
</protein>
<dbReference type="EMBL" id="NBIV01000067">
    <property type="protein sequence ID" value="PXF45197.1"/>
    <property type="molecule type" value="Genomic_DNA"/>
</dbReference>
<dbReference type="InterPro" id="IPR029063">
    <property type="entry name" value="SAM-dependent_MTases_sf"/>
</dbReference>
<gene>
    <name evidence="3" type="ORF">BWQ96_05027</name>
</gene>
<evidence type="ECO:0000256" key="1">
    <source>
        <dbReference type="SAM" id="MobiDB-lite"/>
    </source>
</evidence>
<name>A0A2V3ITZ0_9FLOR</name>
<comment type="caution">
    <text evidence="3">The sequence shown here is derived from an EMBL/GenBank/DDBJ whole genome shotgun (WGS) entry which is preliminary data.</text>
</comment>
<dbReference type="Pfam" id="PF05050">
    <property type="entry name" value="Methyltransf_21"/>
    <property type="match status" value="1"/>
</dbReference>
<accession>A0A2V3ITZ0</accession>
<evidence type="ECO:0000259" key="2">
    <source>
        <dbReference type="Pfam" id="PF05050"/>
    </source>
</evidence>
<dbReference type="PANTHER" id="PTHR34203:SF13">
    <property type="entry name" value="EXPRESSED PROTEIN"/>
    <property type="match status" value="1"/>
</dbReference>